<dbReference type="NCBIfam" id="TIGR01256">
    <property type="entry name" value="modA"/>
    <property type="match status" value="1"/>
</dbReference>
<feature type="chain" id="PRO_5017220031" evidence="5">
    <location>
        <begin position="28"/>
        <end position="263"/>
    </location>
</feature>
<dbReference type="SUPFAM" id="SSF53850">
    <property type="entry name" value="Periplasmic binding protein-like II"/>
    <property type="match status" value="1"/>
</dbReference>
<dbReference type="InterPro" id="IPR005950">
    <property type="entry name" value="ModA"/>
</dbReference>
<reference evidence="6 7" key="1">
    <citation type="submission" date="2018-09" db="EMBL/GenBank/DDBJ databases">
        <title>Phylogeny of the Shewanellaceae, and recommendation for two new genera, Pseudoshewanella and Parashewanella.</title>
        <authorList>
            <person name="Wang G."/>
        </authorList>
    </citation>
    <scope>NUCLEOTIDE SEQUENCE [LARGE SCALE GENOMIC DNA]</scope>
    <source>
        <strain evidence="6 7">KCTC 22492</strain>
    </source>
</reference>
<evidence type="ECO:0000256" key="2">
    <source>
        <dbReference type="ARBA" id="ARBA00022723"/>
    </source>
</evidence>
<evidence type="ECO:0000256" key="1">
    <source>
        <dbReference type="ARBA" id="ARBA00009175"/>
    </source>
</evidence>
<keyword evidence="4" id="KW-0500">Molybdenum</keyword>
<dbReference type="Pfam" id="PF13531">
    <property type="entry name" value="SBP_bac_11"/>
    <property type="match status" value="1"/>
</dbReference>
<dbReference type="CDD" id="cd13539">
    <property type="entry name" value="PBP2_AvModA"/>
    <property type="match status" value="1"/>
</dbReference>
<evidence type="ECO:0000256" key="3">
    <source>
        <dbReference type="ARBA" id="ARBA00022729"/>
    </source>
</evidence>
<dbReference type="GO" id="GO:0030973">
    <property type="term" value="F:molybdate ion binding"/>
    <property type="evidence" value="ECO:0007669"/>
    <property type="project" value="InterPro"/>
</dbReference>
<evidence type="ECO:0000256" key="5">
    <source>
        <dbReference type="SAM" id="SignalP"/>
    </source>
</evidence>
<accession>A0A3A6UDU8</accession>
<dbReference type="RefSeq" id="WP_121853238.1">
    <property type="nucleotide sequence ID" value="NZ_CP037952.1"/>
</dbReference>
<keyword evidence="7" id="KW-1185">Reference proteome</keyword>
<feature type="signal peptide" evidence="5">
    <location>
        <begin position="1"/>
        <end position="27"/>
    </location>
</feature>
<evidence type="ECO:0000256" key="4">
    <source>
        <dbReference type="PIRSR" id="PIRSR004846-1"/>
    </source>
</evidence>
<comment type="caution">
    <text evidence="6">The sequence shown here is derived from an EMBL/GenBank/DDBJ whole genome shotgun (WGS) entry which is preliminary data.</text>
</comment>
<dbReference type="PANTHER" id="PTHR30632:SF14">
    <property type="entry name" value="TUNGSTATE_MOLYBDATE_CHROMATE-BINDING PROTEIN MODA"/>
    <property type="match status" value="1"/>
</dbReference>
<dbReference type="GO" id="GO:0046872">
    <property type="term" value="F:metal ion binding"/>
    <property type="evidence" value="ECO:0007669"/>
    <property type="project" value="UniProtKB-KW"/>
</dbReference>
<keyword evidence="3 5" id="KW-0732">Signal</keyword>
<dbReference type="PANTHER" id="PTHR30632">
    <property type="entry name" value="MOLYBDATE-BINDING PERIPLASMIC PROTEIN"/>
    <property type="match status" value="1"/>
</dbReference>
<protein>
    <submittedName>
        <fullName evidence="6">Molybdate ABC transporter substrate-binding protein</fullName>
    </submittedName>
</protein>
<organism evidence="6 7">
    <name type="scientific">Parashewanella spongiae</name>
    <dbReference type="NCBI Taxonomy" id="342950"/>
    <lineage>
        <taxon>Bacteria</taxon>
        <taxon>Pseudomonadati</taxon>
        <taxon>Pseudomonadota</taxon>
        <taxon>Gammaproteobacteria</taxon>
        <taxon>Alteromonadales</taxon>
        <taxon>Shewanellaceae</taxon>
        <taxon>Parashewanella</taxon>
    </lineage>
</organism>
<evidence type="ECO:0000313" key="7">
    <source>
        <dbReference type="Proteomes" id="UP000273022"/>
    </source>
</evidence>
<dbReference type="Gene3D" id="3.40.190.10">
    <property type="entry name" value="Periplasmic binding protein-like II"/>
    <property type="match status" value="2"/>
</dbReference>
<comment type="similarity">
    <text evidence="1">Belongs to the bacterial solute-binding protein ModA family.</text>
</comment>
<dbReference type="GO" id="GO:0015689">
    <property type="term" value="P:molybdate ion transport"/>
    <property type="evidence" value="ECO:0007669"/>
    <property type="project" value="InterPro"/>
</dbReference>
<evidence type="ECO:0000313" key="6">
    <source>
        <dbReference type="EMBL" id="RJY16941.1"/>
    </source>
</evidence>
<feature type="binding site" evidence="4">
    <location>
        <position position="178"/>
    </location>
    <ligand>
        <name>molybdate</name>
        <dbReference type="ChEBI" id="CHEBI:36264"/>
    </ligand>
</feature>
<dbReference type="InterPro" id="IPR050682">
    <property type="entry name" value="ModA/WtpA"/>
</dbReference>
<feature type="binding site" evidence="4">
    <location>
        <position position="65"/>
    </location>
    <ligand>
        <name>molybdate</name>
        <dbReference type="ChEBI" id="CHEBI:36264"/>
    </ligand>
</feature>
<proteinExistence type="inferred from homology"/>
<dbReference type="EMBL" id="QYYH01000043">
    <property type="protein sequence ID" value="RJY16941.1"/>
    <property type="molecule type" value="Genomic_DNA"/>
</dbReference>
<dbReference type="Proteomes" id="UP000273022">
    <property type="component" value="Unassembled WGS sequence"/>
</dbReference>
<dbReference type="AlphaFoldDB" id="A0A3A6UDU8"/>
<dbReference type="PIRSF" id="PIRSF004846">
    <property type="entry name" value="ModA"/>
    <property type="match status" value="1"/>
</dbReference>
<dbReference type="InterPro" id="IPR044084">
    <property type="entry name" value="AvModA-like_subst-bd"/>
</dbReference>
<keyword evidence="2 4" id="KW-0479">Metal-binding</keyword>
<gene>
    <name evidence="6" type="primary">modA</name>
    <name evidence="6" type="ORF">D5R81_08560</name>
</gene>
<dbReference type="OrthoDB" id="9785015at2"/>
<name>A0A3A6UDU8_9GAMM</name>
<sequence>MQWLFILRSLVLSLLLGLNLLSIPTYAADSPAIAAAANVRFALHAIAQQFTQETHLTIRPSYGSSGQLTQQILNGAPFEIFISADSHYPLLLEEAEKTQGRLVVYAIGRLAIIKSRDSNLLLDAKLQGLSQALTNNQIARFAIATPAHAPYGLRAKDALIQQQLWKPIENKLIYGENVAQAAQFALSNSAQGGIVALSLVKAPAFHEHGEFSIIDQGLHQPLLQSMVLTSTAGATAKHFFQYLQSDTARDIFVQYGFDLPRQD</sequence>